<keyword evidence="4 6" id="KW-1133">Transmembrane helix</keyword>
<protein>
    <recommendedName>
        <fullName evidence="6">TVP38/TMEM64 family membrane protein</fullName>
    </recommendedName>
</protein>
<evidence type="ECO:0000256" key="6">
    <source>
        <dbReference type="RuleBase" id="RU366058"/>
    </source>
</evidence>
<evidence type="ECO:0000256" key="5">
    <source>
        <dbReference type="ARBA" id="ARBA00023136"/>
    </source>
</evidence>
<comment type="subcellular location">
    <subcellularLocation>
        <location evidence="1 6">Cell membrane</location>
        <topology evidence="1 6">Multi-pass membrane protein</topology>
    </subcellularLocation>
</comment>
<evidence type="ECO:0000313" key="8">
    <source>
        <dbReference type="EMBL" id="RGR77018.1"/>
    </source>
</evidence>
<evidence type="ECO:0000256" key="3">
    <source>
        <dbReference type="ARBA" id="ARBA00022692"/>
    </source>
</evidence>
<feature type="transmembrane region" description="Helical" evidence="6">
    <location>
        <begin position="104"/>
        <end position="124"/>
    </location>
</feature>
<dbReference type="EMBL" id="QRUP01000001">
    <property type="protein sequence ID" value="RGR77018.1"/>
    <property type="molecule type" value="Genomic_DNA"/>
</dbReference>
<comment type="similarity">
    <text evidence="6">Belongs to the TVP38/TMEM64 family.</text>
</comment>
<dbReference type="AlphaFoldDB" id="A0A412G6U4"/>
<reference evidence="8 9" key="1">
    <citation type="submission" date="2018-08" db="EMBL/GenBank/DDBJ databases">
        <title>A genome reference for cultivated species of the human gut microbiota.</title>
        <authorList>
            <person name="Zou Y."/>
            <person name="Xue W."/>
            <person name="Luo G."/>
        </authorList>
    </citation>
    <scope>NUCLEOTIDE SEQUENCE [LARGE SCALE GENOMIC DNA]</scope>
    <source>
        <strain evidence="8 9">AF24-29</strain>
    </source>
</reference>
<proteinExistence type="inferred from homology"/>
<gene>
    <name evidence="8" type="ORF">DWY25_01615</name>
</gene>
<dbReference type="RefSeq" id="WP_117892831.1">
    <property type="nucleotide sequence ID" value="NZ_CABJCV010000001.1"/>
</dbReference>
<evidence type="ECO:0000313" key="9">
    <source>
        <dbReference type="Proteomes" id="UP000284178"/>
    </source>
</evidence>
<feature type="transmembrane region" description="Helical" evidence="6">
    <location>
        <begin position="174"/>
        <end position="193"/>
    </location>
</feature>
<feature type="transmembrane region" description="Helical" evidence="6">
    <location>
        <begin position="31"/>
        <end position="56"/>
    </location>
</feature>
<name>A0A412G6U4_9FIRM</name>
<dbReference type="PANTHER" id="PTHR12677:SF55">
    <property type="entry name" value="UNDECAPRENYL PHOSPHATE TRANSPORTER SAOUHSC_00901-RELATED"/>
    <property type="match status" value="1"/>
</dbReference>
<dbReference type="InterPro" id="IPR032816">
    <property type="entry name" value="VTT_dom"/>
</dbReference>
<feature type="transmembrane region" description="Helical" evidence="6">
    <location>
        <begin position="144"/>
        <end position="162"/>
    </location>
</feature>
<evidence type="ECO:0000256" key="1">
    <source>
        <dbReference type="ARBA" id="ARBA00004651"/>
    </source>
</evidence>
<keyword evidence="2 6" id="KW-1003">Cell membrane</keyword>
<evidence type="ECO:0000256" key="4">
    <source>
        <dbReference type="ARBA" id="ARBA00022989"/>
    </source>
</evidence>
<feature type="transmembrane region" description="Helical" evidence="6">
    <location>
        <begin position="62"/>
        <end position="83"/>
    </location>
</feature>
<keyword evidence="9" id="KW-1185">Reference proteome</keyword>
<dbReference type="InterPro" id="IPR015414">
    <property type="entry name" value="TMEM64"/>
</dbReference>
<dbReference type="GeneID" id="83014104"/>
<dbReference type="Pfam" id="PF09335">
    <property type="entry name" value="VTT_dom"/>
    <property type="match status" value="1"/>
</dbReference>
<dbReference type="GO" id="GO:0005886">
    <property type="term" value="C:plasma membrane"/>
    <property type="evidence" value="ECO:0007669"/>
    <property type="project" value="UniProtKB-SubCell"/>
</dbReference>
<organism evidence="8 9">
    <name type="scientific">Holdemania filiformis</name>
    <dbReference type="NCBI Taxonomy" id="61171"/>
    <lineage>
        <taxon>Bacteria</taxon>
        <taxon>Bacillati</taxon>
        <taxon>Bacillota</taxon>
        <taxon>Erysipelotrichia</taxon>
        <taxon>Erysipelotrichales</taxon>
        <taxon>Erysipelotrichaceae</taxon>
        <taxon>Holdemania</taxon>
    </lineage>
</organism>
<sequence>MSETLRFWLERIMTVEFWVEALSAFKDLGPLAPICLAFVESLIPALPLVAIVTINISAHGAILGFLYSWVGTTLGSLIVFLFFRRIVKRKLMPWFSRKASIQKALDWVADRNAAVLFILVSLPFTPSSFINIAFGLSDFDEQKFIKTLIAAKLIMMLGLSLFGKTLSISFTRPVYLILAVAILAALYLISVHFRKKHGL</sequence>
<dbReference type="PANTHER" id="PTHR12677">
    <property type="entry name" value="GOLGI APPARATUS MEMBRANE PROTEIN TVP38-RELATED"/>
    <property type="match status" value="1"/>
</dbReference>
<feature type="domain" description="VTT" evidence="7">
    <location>
        <begin position="49"/>
        <end position="164"/>
    </location>
</feature>
<comment type="caution">
    <text evidence="8">The sequence shown here is derived from an EMBL/GenBank/DDBJ whole genome shotgun (WGS) entry which is preliminary data.</text>
</comment>
<evidence type="ECO:0000259" key="7">
    <source>
        <dbReference type="Pfam" id="PF09335"/>
    </source>
</evidence>
<evidence type="ECO:0000256" key="2">
    <source>
        <dbReference type="ARBA" id="ARBA00022475"/>
    </source>
</evidence>
<keyword evidence="3 6" id="KW-0812">Transmembrane</keyword>
<keyword evidence="5 6" id="KW-0472">Membrane</keyword>
<dbReference type="Proteomes" id="UP000284178">
    <property type="component" value="Unassembled WGS sequence"/>
</dbReference>
<accession>A0A412G6U4</accession>